<feature type="region of interest" description="Disordered" evidence="6">
    <location>
        <begin position="1"/>
        <end position="38"/>
    </location>
</feature>
<keyword evidence="2" id="KW-1003">Cell membrane</keyword>
<feature type="transmembrane region" description="Helical" evidence="7">
    <location>
        <begin position="154"/>
        <end position="174"/>
    </location>
</feature>
<gene>
    <name evidence="8" type="ORF">DPM12_19605</name>
</gene>
<feature type="transmembrane region" description="Helical" evidence="7">
    <location>
        <begin position="49"/>
        <end position="71"/>
    </location>
</feature>
<evidence type="ECO:0000256" key="5">
    <source>
        <dbReference type="ARBA" id="ARBA00023136"/>
    </source>
</evidence>
<dbReference type="Pfam" id="PF02653">
    <property type="entry name" value="BPD_transp_2"/>
    <property type="match status" value="1"/>
</dbReference>
<dbReference type="Proteomes" id="UP000250462">
    <property type="component" value="Unassembled WGS sequence"/>
</dbReference>
<comment type="subcellular location">
    <subcellularLocation>
        <location evidence="1">Cell membrane</location>
        <topology evidence="1">Multi-pass membrane protein</topology>
    </subcellularLocation>
</comment>
<evidence type="ECO:0000256" key="6">
    <source>
        <dbReference type="SAM" id="MobiDB-lite"/>
    </source>
</evidence>
<feature type="transmembrane region" description="Helical" evidence="7">
    <location>
        <begin position="309"/>
        <end position="329"/>
    </location>
</feature>
<feature type="transmembrane region" description="Helical" evidence="7">
    <location>
        <begin position="253"/>
        <end position="273"/>
    </location>
</feature>
<dbReference type="InterPro" id="IPR001851">
    <property type="entry name" value="ABC_transp_permease"/>
</dbReference>
<name>A0A329QCG8_9ACTN</name>
<feature type="transmembrane region" description="Helical" evidence="7">
    <location>
        <begin position="131"/>
        <end position="147"/>
    </location>
</feature>
<proteinExistence type="predicted"/>
<dbReference type="GO" id="GO:0005886">
    <property type="term" value="C:plasma membrane"/>
    <property type="evidence" value="ECO:0007669"/>
    <property type="project" value="UniProtKB-SubCell"/>
</dbReference>
<evidence type="ECO:0000256" key="4">
    <source>
        <dbReference type="ARBA" id="ARBA00022989"/>
    </source>
</evidence>
<organism evidence="8 9">
    <name type="scientific">Phytoactinopolyspora halophila</name>
    <dbReference type="NCBI Taxonomy" id="1981511"/>
    <lineage>
        <taxon>Bacteria</taxon>
        <taxon>Bacillati</taxon>
        <taxon>Actinomycetota</taxon>
        <taxon>Actinomycetes</taxon>
        <taxon>Jiangellales</taxon>
        <taxon>Jiangellaceae</taxon>
        <taxon>Phytoactinopolyspora</taxon>
    </lineage>
</organism>
<keyword evidence="3 7" id="KW-0812">Transmembrane</keyword>
<sequence>MSLRTAPSTSRRRTDMALQASQPTERQEVPEEGASSPPRWRVQVDRHRAFLSSLVFFVVMLLAFMITSPAVFLSTGIYLSVFASSLPLVLIVAVPLVFVFVSGEIDVSFPSVVGIAAYAFAASYAQGLDPFAATLFAIVVGAFVGFINGCIVTYVGLPSLVVTLGMLFLLRGLVQVLSDGEATSLIGLHDTLFEQIFMAKWAWLPAPMAWATLLAVLGLALFSAHKFGAHVRAIGDNSAAANQMGIKVRRTRVLAFVYVGAAGGVAGVLAVTINSTFYPTTGDGLLLLVLAAVFVGGTPVWGGTGTVAGAIVGAATVGFIETGIISAGLTGNYTQLFYGLVILLSLVGHRISNKSALTR</sequence>
<reference evidence="8 9" key="1">
    <citation type="submission" date="2018-06" db="EMBL/GenBank/DDBJ databases">
        <title>Phytoactinopolyspora halophila sp. nov., a novel halophilic actinomycete isolated from a saline soil in China.</title>
        <authorList>
            <person name="Tang S.-K."/>
        </authorList>
    </citation>
    <scope>NUCLEOTIDE SEQUENCE [LARGE SCALE GENOMIC DNA]</scope>
    <source>
        <strain evidence="8 9">YIM 96934</strain>
    </source>
</reference>
<dbReference type="GO" id="GO:0022857">
    <property type="term" value="F:transmembrane transporter activity"/>
    <property type="evidence" value="ECO:0007669"/>
    <property type="project" value="InterPro"/>
</dbReference>
<dbReference type="PANTHER" id="PTHR32196">
    <property type="entry name" value="ABC TRANSPORTER PERMEASE PROTEIN YPHD-RELATED-RELATED"/>
    <property type="match status" value="1"/>
</dbReference>
<keyword evidence="4 7" id="KW-1133">Transmembrane helix</keyword>
<comment type="caution">
    <text evidence="8">The sequence shown here is derived from an EMBL/GenBank/DDBJ whole genome shotgun (WGS) entry which is preliminary data.</text>
</comment>
<dbReference type="CDD" id="cd06579">
    <property type="entry name" value="TM_PBP1_transp_AraH_like"/>
    <property type="match status" value="1"/>
</dbReference>
<feature type="transmembrane region" description="Helical" evidence="7">
    <location>
        <begin position="107"/>
        <end position="125"/>
    </location>
</feature>
<dbReference type="EMBL" id="QMIG01000030">
    <property type="protein sequence ID" value="RAW10070.1"/>
    <property type="molecule type" value="Genomic_DNA"/>
</dbReference>
<dbReference type="AlphaFoldDB" id="A0A329QCG8"/>
<dbReference type="PANTHER" id="PTHR32196:SF72">
    <property type="entry name" value="RIBOSE IMPORT PERMEASE PROTEIN RBSC"/>
    <property type="match status" value="1"/>
</dbReference>
<evidence type="ECO:0000256" key="7">
    <source>
        <dbReference type="SAM" id="Phobius"/>
    </source>
</evidence>
<protein>
    <submittedName>
        <fullName evidence="8">ABC transporter permease</fullName>
    </submittedName>
</protein>
<evidence type="ECO:0000313" key="9">
    <source>
        <dbReference type="Proteomes" id="UP000250462"/>
    </source>
</evidence>
<evidence type="ECO:0000256" key="2">
    <source>
        <dbReference type="ARBA" id="ARBA00022475"/>
    </source>
</evidence>
<keyword evidence="5 7" id="KW-0472">Membrane</keyword>
<evidence type="ECO:0000313" key="8">
    <source>
        <dbReference type="EMBL" id="RAW10070.1"/>
    </source>
</evidence>
<keyword evidence="9" id="KW-1185">Reference proteome</keyword>
<feature type="transmembrane region" description="Helical" evidence="7">
    <location>
        <begin position="77"/>
        <end position="100"/>
    </location>
</feature>
<evidence type="ECO:0000256" key="3">
    <source>
        <dbReference type="ARBA" id="ARBA00022692"/>
    </source>
</evidence>
<evidence type="ECO:0000256" key="1">
    <source>
        <dbReference type="ARBA" id="ARBA00004651"/>
    </source>
</evidence>
<accession>A0A329QCG8</accession>
<feature type="transmembrane region" description="Helical" evidence="7">
    <location>
        <begin position="285"/>
        <end position="302"/>
    </location>
</feature>
<feature type="transmembrane region" description="Helical" evidence="7">
    <location>
        <begin position="335"/>
        <end position="352"/>
    </location>
</feature>
<feature type="transmembrane region" description="Helical" evidence="7">
    <location>
        <begin position="201"/>
        <end position="222"/>
    </location>
</feature>